<dbReference type="AlphaFoldDB" id="A0A3B0CNS7"/>
<comment type="similarity">
    <text evidence="2">Belongs to the bacterial solute-binding protein 1 family.</text>
</comment>
<dbReference type="OrthoDB" id="2603357at2"/>
<sequence length="424" mass="47615">MKKMKRFWKYSLVSAFAVFSLAACGKPSDPSATGASVPDAAKPKTNEPVTLVFGMTGTEEQFKLKISENPQVKAKFPYVTFEYRSVNVGLEKLLSSNDMPDLINVVYRKLPEVQELKLGTDLSPMVSANQFDLNKFRPENLESIRRYSGNGQLMALPDSTNKTYSTYALAYNKDLFDKFGVSYPKDGMTWDEAIDLGKKLTRMDGGQAYYGLHVNNPSGVLTWQQGLNYVNQQGKVDLSGQKWVELFRVNKRLYDEQNRVAPPNGITTFTNDKNFAMWAGSVRELFLNAEKYDKEFRWDIATFPSFQDAPGIVPPEGGVFVLTSTSKKKETAFEVLSYLLSGELQEDTVAIFEKGEKLGKHVDAVKNRKASIYVTDKITEQGDAVLSAQIKAMNTNQLDINTANRNAQEAIQKKYNEVQEQPAR</sequence>
<dbReference type="Pfam" id="PF01547">
    <property type="entry name" value="SBP_bac_1"/>
    <property type="match status" value="1"/>
</dbReference>
<comment type="caution">
    <text evidence="6">The sequence shown here is derived from an EMBL/GenBank/DDBJ whole genome shotgun (WGS) entry which is preliminary data.</text>
</comment>
<keyword evidence="4 5" id="KW-0732">Signal</keyword>
<reference evidence="6 7" key="1">
    <citation type="journal article" date="2007" name="Int. J. Syst. Evol. Microbiol.">
        <title>Paenibacillus ginsengarvi sp. nov., isolated from soil from ginseng cultivation.</title>
        <authorList>
            <person name="Yoon M.H."/>
            <person name="Ten L.N."/>
            <person name="Im W.T."/>
        </authorList>
    </citation>
    <scope>NUCLEOTIDE SEQUENCE [LARGE SCALE GENOMIC DNA]</scope>
    <source>
        <strain evidence="6 7">KCTC 13059</strain>
    </source>
</reference>
<evidence type="ECO:0000256" key="4">
    <source>
        <dbReference type="ARBA" id="ARBA00022729"/>
    </source>
</evidence>
<evidence type="ECO:0000256" key="2">
    <source>
        <dbReference type="ARBA" id="ARBA00008520"/>
    </source>
</evidence>
<dbReference type="Proteomes" id="UP000282311">
    <property type="component" value="Unassembled WGS sequence"/>
</dbReference>
<dbReference type="PANTHER" id="PTHR43649">
    <property type="entry name" value="ARABINOSE-BINDING PROTEIN-RELATED"/>
    <property type="match status" value="1"/>
</dbReference>
<dbReference type="GO" id="GO:0030313">
    <property type="term" value="C:cell envelope"/>
    <property type="evidence" value="ECO:0007669"/>
    <property type="project" value="UniProtKB-SubCell"/>
</dbReference>
<keyword evidence="7" id="KW-1185">Reference proteome</keyword>
<dbReference type="PANTHER" id="PTHR43649:SF31">
    <property type="entry name" value="SN-GLYCEROL-3-PHOSPHATE-BINDING PERIPLASMIC PROTEIN UGPB"/>
    <property type="match status" value="1"/>
</dbReference>
<organism evidence="6 7">
    <name type="scientific">Paenibacillus ginsengarvi</name>
    <dbReference type="NCBI Taxonomy" id="400777"/>
    <lineage>
        <taxon>Bacteria</taxon>
        <taxon>Bacillati</taxon>
        <taxon>Bacillota</taxon>
        <taxon>Bacilli</taxon>
        <taxon>Bacillales</taxon>
        <taxon>Paenibacillaceae</taxon>
        <taxon>Paenibacillus</taxon>
    </lineage>
</organism>
<dbReference type="SUPFAM" id="SSF53850">
    <property type="entry name" value="Periplasmic binding protein-like II"/>
    <property type="match status" value="1"/>
</dbReference>
<dbReference type="Gene3D" id="3.40.190.10">
    <property type="entry name" value="Periplasmic binding protein-like II"/>
    <property type="match status" value="1"/>
</dbReference>
<gene>
    <name evidence="6" type="ORF">D7M11_04920</name>
</gene>
<proteinExistence type="inferred from homology"/>
<comment type="subcellular location">
    <subcellularLocation>
        <location evidence="1">Cell envelope</location>
    </subcellularLocation>
</comment>
<name>A0A3B0CNS7_9BACL</name>
<dbReference type="EMBL" id="RBAH01000002">
    <property type="protein sequence ID" value="RKN86358.1"/>
    <property type="molecule type" value="Genomic_DNA"/>
</dbReference>
<evidence type="ECO:0000256" key="1">
    <source>
        <dbReference type="ARBA" id="ARBA00004196"/>
    </source>
</evidence>
<feature type="signal peptide" evidence="5">
    <location>
        <begin position="1"/>
        <end position="25"/>
    </location>
</feature>
<evidence type="ECO:0000256" key="3">
    <source>
        <dbReference type="ARBA" id="ARBA00022448"/>
    </source>
</evidence>
<evidence type="ECO:0000256" key="5">
    <source>
        <dbReference type="SAM" id="SignalP"/>
    </source>
</evidence>
<dbReference type="PROSITE" id="PS51257">
    <property type="entry name" value="PROKAR_LIPOPROTEIN"/>
    <property type="match status" value="1"/>
</dbReference>
<protein>
    <submittedName>
        <fullName evidence="6">Extracellular solute-binding protein</fullName>
    </submittedName>
</protein>
<evidence type="ECO:0000313" key="7">
    <source>
        <dbReference type="Proteomes" id="UP000282311"/>
    </source>
</evidence>
<evidence type="ECO:0000313" key="6">
    <source>
        <dbReference type="EMBL" id="RKN86358.1"/>
    </source>
</evidence>
<accession>A0A3B0CNS7</accession>
<dbReference type="InterPro" id="IPR006059">
    <property type="entry name" value="SBP"/>
</dbReference>
<dbReference type="InterPro" id="IPR050490">
    <property type="entry name" value="Bact_solute-bd_prot1"/>
</dbReference>
<keyword evidence="3" id="KW-0813">Transport</keyword>
<feature type="chain" id="PRO_5039057763" evidence="5">
    <location>
        <begin position="26"/>
        <end position="424"/>
    </location>
</feature>